<sequence>MEEILDRVETLDNVQLRAELLKHGERVGPVTASTRKVFVSRLAKKLYAVDHPGCHAKKAAILVGTEDIGQDQVRTLVPSDEQQDRPQQQDQGVVAPEEFEDGKLQTGQSNKETHPTVYYLVILGDSVTVSKGHRVFTEKTEALVFMKKNTGARLKLFPNLSDVKQFCAQASNNNQEISAASSKLKVSDDLSPSLPVDGEKSAFKGPKIQELVQFRKLLEKGELETVKQTVWANPRYLISSADTPVILHEGMRHNALHIAAKCNQQGVAGLVLETVEDPEFTKLLYSSSHDTDLSRQRRIAYLVDLYLNSPDKG</sequence>
<dbReference type="PANTHER" id="PTHR12349:SF4">
    <property type="entry name" value="ANKYRIN REPEAT AND LEM DOMAIN-CONTAINING PROTEIN 2"/>
    <property type="match status" value="1"/>
</dbReference>
<proteinExistence type="predicted"/>
<dbReference type="CDD" id="cd12934">
    <property type="entry name" value="LEM"/>
    <property type="match status" value="1"/>
</dbReference>
<dbReference type="AlphaFoldDB" id="A0ABD0J3J7"/>
<protein>
    <recommendedName>
        <fullName evidence="1">LEM domain-containing protein</fullName>
    </recommendedName>
</protein>
<comment type="caution">
    <text evidence="2">The sequence shown here is derived from an EMBL/GenBank/DDBJ whole genome shotgun (WGS) entry which is preliminary data.</text>
</comment>
<accession>A0ABD0J3J7</accession>
<dbReference type="EMBL" id="JACVVK020000675">
    <property type="protein sequence ID" value="KAK7457272.1"/>
    <property type="molecule type" value="Genomic_DNA"/>
</dbReference>
<dbReference type="Gene3D" id="1.10.720.40">
    <property type="match status" value="1"/>
</dbReference>
<feature type="non-terminal residue" evidence="2">
    <location>
        <position position="313"/>
    </location>
</feature>
<dbReference type="SUPFAM" id="SSF63451">
    <property type="entry name" value="LEM domain"/>
    <property type="match status" value="1"/>
</dbReference>
<dbReference type="PANTHER" id="PTHR12349">
    <property type="entry name" value="ANKYRIN REPEAT AND LEM DOMAIN-CONTAINING PROTEIN 2"/>
    <property type="match status" value="1"/>
</dbReference>
<dbReference type="PROSITE" id="PS50954">
    <property type="entry name" value="LEM"/>
    <property type="match status" value="1"/>
</dbReference>
<name>A0ABD0J3J7_9CAEN</name>
<dbReference type="SMART" id="SM00540">
    <property type="entry name" value="LEM"/>
    <property type="match status" value="1"/>
</dbReference>
<keyword evidence="3" id="KW-1185">Reference proteome</keyword>
<evidence type="ECO:0000259" key="1">
    <source>
        <dbReference type="PROSITE" id="PS50954"/>
    </source>
</evidence>
<dbReference type="Pfam" id="PF03020">
    <property type="entry name" value="LEM"/>
    <property type="match status" value="1"/>
</dbReference>
<dbReference type="InterPro" id="IPR011015">
    <property type="entry name" value="LEM/LEM-like_dom_sf"/>
</dbReference>
<dbReference type="InterPro" id="IPR003887">
    <property type="entry name" value="LEM_dom"/>
</dbReference>
<gene>
    <name evidence="2" type="ORF">BaRGS_00039269</name>
</gene>
<evidence type="ECO:0000313" key="3">
    <source>
        <dbReference type="Proteomes" id="UP001519460"/>
    </source>
</evidence>
<organism evidence="2 3">
    <name type="scientific">Batillaria attramentaria</name>
    <dbReference type="NCBI Taxonomy" id="370345"/>
    <lineage>
        <taxon>Eukaryota</taxon>
        <taxon>Metazoa</taxon>
        <taxon>Spiralia</taxon>
        <taxon>Lophotrochozoa</taxon>
        <taxon>Mollusca</taxon>
        <taxon>Gastropoda</taxon>
        <taxon>Caenogastropoda</taxon>
        <taxon>Sorbeoconcha</taxon>
        <taxon>Cerithioidea</taxon>
        <taxon>Batillariidae</taxon>
        <taxon>Batillaria</taxon>
    </lineage>
</organism>
<reference evidence="2 3" key="1">
    <citation type="journal article" date="2023" name="Sci. Data">
        <title>Genome assembly of the Korean intertidal mud-creeper Batillaria attramentaria.</title>
        <authorList>
            <person name="Patra A.K."/>
            <person name="Ho P.T."/>
            <person name="Jun S."/>
            <person name="Lee S.J."/>
            <person name="Kim Y."/>
            <person name="Won Y.J."/>
        </authorList>
    </citation>
    <scope>NUCLEOTIDE SEQUENCE [LARGE SCALE GENOMIC DNA]</scope>
    <source>
        <strain evidence="2">Wonlab-2016</strain>
    </source>
</reference>
<feature type="domain" description="LEM" evidence="1">
    <location>
        <begin position="5"/>
        <end position="49"/>
    </location>
</feature>
<dbReference type="Proteomes" id="UP001519460">
    <property type="component" value="Unassembled WGS sequence"/>
</dbReference>
<evidence type="ECO:0000313" key="2">
    <source>
        <dbReference type="EMBL" id="KAK7457272.1"/>
    </source>
</evidence>